<evidence type="ECO:0000256" key="6">
    <source>
        <dbReference type="ARBA" id="ARBA00022448"/>
    </source>
</evidence>
<organism evidence="17">
    <name type="scientific">Chloropicon laureae</name>
    <dbReference type="NCBI Taxonomy" id="464258"/>
    <lineage>
        <taxon>Eukaryota</taxon>
        <taxon>Viridiplantae</taxon>
        <taxon>Chlorophyta</taxon>
        <taxon>Chloropicophyceae</taxon>
        <taxon>Chloropicales</taxon>
        <taxon>Chloropicaceae</taxon>
        <taxon>Chloropicon</taxon>
    </lineage>
</organism>
<accession>A0A7S3E1U9</accession>
<evidence type="ECO:0000256" key="11">
    <source>
        <dbReference type="ARBA" id="ARBA00022990"/>
    </source>
</evidence>
<dbReference type="InterPro" id="IPR045292">
    <property type="entry name" value="Complex1_LYR_NDUFB9_LYRM3"/>
</dbReference>
<evidence type="ECO:0000256" key="10">
    <source>
        <dbReference type="ARBA" id="ARBA00022982"/>
    </source>
</evidence>
<dbReference type="EMBL" id="HBHU01002985">
    <property type="protein sequence ID" value="CAE0013599.1"/>
    <property type="molecule type" value="Transcribed_RNA"/>
</dbReference>
<gene>
    <name evidence="17" type="ORF">CLAU1311_LOCUS1969</name>
</gene>
<keyword evidence="7" id="KW-0597">Phosphoprotein</keyword>
<evidence type="ECO:0000256" key="15">
    <source>
        <dbReference type="ARBA" id="ARBA00032528"/>
    </source>
</evidence>
<dbReference type="PANTHER" id="PTHR12868">
    <property type="entry name" value="NADH-UBIQUINONE OXIDOREDUCTASE B22 SUBUNIT"/>
    <property type="match status" value="1"/>
</dbReference>
<dbReference type="Pfam" id="PF05347">
    <property type="entry name" value="Complex1_LYR"/>
    <property type="match status" value="1"/>
</dbReference>
<dbReference type="GO" id="GO:0005743">
    <property type="term" value="C:mitochondrial inner membrane"/>
    <property type="evidence" value="ECO:0007669"/>
    <property type="project" value="UniProtKB-SubCell"/>
</dbReference>
<evidence type="ECO:0000256" key="3">
    <source>
        <dbReference type="ARBA" id="ARBA00009508"/>
    </source>
</evidence>
<evidence type="ECO:0000256" key="14">
    <source>
        <dbReference type="ARBA" id="ARBA00030192"/>
    </source>
</evidence>
<keyword evidence="11" id="KW-0007">Acetylation</keyword>
<reference evidence="17" key="1">
    <citation type="submission" date="2021-01" db="EMBL/GenBank/DDBJ databases">
        <authorList>
            <person name="Corre E."/>
            <person name="Pelletier E."/>
            <person name="Niang G."/>
            <person name="Scheremetjew M."/>
            <person name="Finn R."/>
            <person name="Kale V."/>
            <person name="Holt S."/>
            <person name="Cochrane G."/>
            <person name="Meng A."/>
            <person name="Brown T."/>
            <person name="Cohen L."/>
        </authorList>
    </citation>
    <scope>NUCLEOTIDE SEQUENCE</scope>
    <source>
        <strain evidence="17">RCC856</strain>
    </source>
</reference>
<protein>
    <recommendedName>
        <fullName evidence="5">NADH dehydrogenase [ubiquinone] 1 beta subcomplex subunit 9</fullName>
    </recommendedName>
    <alternativeName>
        <fullName evidence="14">Complex I-B22</fullName>
    </alternativeName>
    <alternativeName>
        <fullName evidence="15">NADH-ubiquinone oxidoreductase B22 subunit</fullName>
    </alternativeName>
</protein>
<dbReference type="CDD" id="cd20263">
    <property type="entry name" value="Complex1_LYR_NDUFB9_LYRM3"/>
    <property type="match status" value="1"/>
</dbReference>
<name>A0A7S3E1U9_9CHLO</name>
<dbReference type="InterPro" id="IPR033034">
    <property type="entry name" value="NDUFB9"/>
</dbReference>
<evidence type="ECO:0000256" key="1">
    <source>
        <dbReference type="ARBA" id="ARBA00002920"/>
    </source>
</evidence>
<evidence type="ECO:0000256" key="7">
    <source>
        <dbReference type="ARBA" id="ARBA00022553"/>
    </source>
</evidence>
<keyword evidence="8" id="KW-0679">Respiratory chain</keyword>
<evidence type="ECO:0000313" key="17">
    <source>
        <dbReference type="EMBL" id="CAE0013599.1"/>
    </source>
</evidence>
<proteinExistence type="inferred from homology"/>
<evidence type="ECO:0000256" key="4">
    <source>
        <dbReference type="ARBA" id="ARBA00011790"/>
    </source>
</evidence>
<keyword evidence="13" id="KW-0472">Membrane</keyword>
<keyword evidence="12" id="KW-0496">Mitochondrion</keyword>
<evidence type="ECO:0000256" key="13">
    <source>
        <dbReference type="ARBA" id="ARBA00023136"/>
    </source>
</evidence>
<keyword evidence="10" id="KW-0249">Electron transport</keyword>
<comment type="subunit">
    <text evidence="4">Mammalian complex I is composed of 45 different subunits.</text>
</comment>
<dbReference type="AlphaFoldDB" id="A0A7S3E1U9"/>
<evidence type="ECO:0000259" key="16">
    <source>
        <dbReference type="Pfam" id="PF05347"/>
    </source>
</evidence>
<keyword evidence="6" id="KW-0813">Transport</keyword>
<dbReference type="GO" id="GO:0006120">
    <property type="term" value="P:mitochondrial electron transport, NADH to ubiquinone"/>
    <property type="evidence" value="ECO:0007669"/>
    <property type="project" value="InterPro"/>
</dbReference>
<comment type="function">
    <text evidence="1">Accessory subunit of the mitochondrial membrane respiratory chain NADH dehydrogenase (Complex I), that is believed to be not involved in catalysis. Complex I functions in the transfer of electrons from NADH to the respiratory chain. The immediate electron acceptor for the enzyme is believed to be ubiquinone.</text>
</comment>
<comment type="similarity">
    <text evidence="3">Belongs to the complex I LYR family.</text>
</comment>
<keyword evidence="9" id="KW-0999">Mitochondrion inner membrane</keyword>
<dbReference type="InterPro" id="IPR008011">
    <property type="entry name" value="Complex1_LYR_dom"/>
</dbReference>
<comment type="subcellular location">
    <subcellularLocation>
        <location evidence="2">Mitochondrion inner membrane</location>
        <topology evidence="2">Peripheral membrane protein</topology>
        <orientation evidence="2">Matrix side</orientation>
    </subcellularLocation>
</comment>
<sequence>MLSEAVIAHRVRVMRLYRHSLKQMASWAVQRSLFYVEAEKIRSQFEANKNVPTLGEAERLVEAGEKQLQDTAHPDPYIVPYFVGGSSYHRNPPFPKEISTHHNFGREGY</sequence>
<evidence type="ECO:0000256" key="5">
    <source>
        <dbReference type="ARBA" id="ARBA00018684"/>
    </source>
</evidence>
<feature type="domain" description="Complex 1 LYR protein" evidence="16">
    <location>
        <begin position="12"/>
        <end position="69"/>
    </location>
</feature>
<evidence type="ECO:0000256" key="9">
    <source>
        <dbReference type="ARBA" id="ARBA00022792"/>
    </source>
</evidence>
<dbReference type="PANTHER" id="PTHR12868:SF0">
    <property type="entry name" value="NADH DEHYDROGENASE [UBIQUINONE] 1 BETA SUBCOMPLEX SUBUNIT 9"/>
    <property type="match status" value="1"/>
</dbReference>
<evidence type="ECO:0000256" key="12">
    <source>
        <dbReference type="ARBA" id="ARBA00023128"/>
    </source>
</evidence>
<evidence type="ECO:0000256" key="2">
    <source>
        <dbReference type="ARBA" id="ARBA00004443"/>
    </source>
</evidence>
<evidence type="ECO:0000256" key="8">
    <source>
        <dbReference type="ARBA" id="ARBA00022660"/>
    </source>
</evidence>